<dbReference type="PANTHER" id="PTHR47053">
    <property type="entry name" value="MUREIN DD-ENDOPEPTIDASE MEPH-RELATED"/>
    <property type="match status" value="1"/>
</dbReference>
<evidence type="ECO:0000256" key="2">
    <source>
        <dbReference type="ARBA" id="ARBA00022670"/>
    </source>
</evidence>
<name>A0A916YGL3_9BACT</name>
<feature type="chain" id="PRO_5037687865" description="NlpC/P60 domain-containing protein" evidence="5">
    <location>
        <begin position="21"/>
        <end position="180"/>
    </location>
</feature>
<organism evidence="7 8">
    <name type="scientific">Emticicia aquatilis</name>
    <dbReference type="NCBI Taxonomy" id="1537369"/>
    <lineage>
        <taxon>Bacteria</taxon>
        <taxon>Pseudomonadati</taxon>
        <taxon>Bacteroidota</taxon>
        <taxon>Cytophagia</taxon>
        <taxon>Cytophagales</taxon>
        <taxon>Leadbetterellaceae</taxon>
        <taxon>Emticicia</taxon>
    </lineage>
</organism>
<evidence type="ECO:0000313" key="7">
    <source>
        <dbReference type="EMBL" id="GGD44488.1"/>
    </source>
</evidence>
<protein>
    <recommendedName>
        <fullName evidence="6">NlpC/P60 domain-containing protein</fullName>
    </recommendedName>
</protein>
<keyword evidence="8" id="KW-1185">Reference proteome</keyword>
<dbReference type="GO" id="GO:0008234">
    <property type="term" value="F:cysteine-type peptidase activity"/>
    <property type="evidence" value="ECO:0007669"/>
    <property type="project" value="UniProtKB-KW"/>
</dbReference>
<dbReference type="PANTHER" id="PTHR47053:SF1">
    <property type="entry name" value="MUREIN DD-ENDOPEPTIDASE MEPH-RELATED"/>
    <property type="match status" value="1"/>
</dbReference>
<gene>
    <name evidence="7" type="ORF">GCM10011514_05600</name>
</gene>
<keyword evidence="3" id="KW-0378">Hydrolase</keyword>
<dbReference type="PROSITE" id="PS51935">
    <property type="entry name" value="NLPC_P60"/>
    <property type="match status" value="1"/>
</dbReference>
<evidence type="ECO:0000256" key="4">
    <source>
        <dbReference type="ARBA" id="ARBA00022807"/>
    </source>
</evidence>
<dbReference type="Proteomes" id="UP000609064">
    <property type="component" value="Unassembled WGS sequence"/>
</dbReference>
<dbReference type="SUPFAM" id="SSF54001">
    <property type="entry name" value="Cysteine proteinases"/>
    <property type="match status" value="1"/>
</dbReference>
<keyword evidence="4" id="KW-0788">Thiol protease</keyword>
<evidence type="ECO:0000256" key="3">
    <source>
        <dbReference type="ARBA" id="ARBA00022801"/>
    </source>
</evidence>
<evidence type="ECO:0000256" key="5">
    <source>
        <dbReference type="SAM" id="SignalP"/>
    </source>
</evidence>
<evidence type="ECO:0000256" key="1">
    <source>
        <dbReference type="ARBA" id="ARBA00007074"/>
    </source>
</evidence>
<comment type="similarity">
    <text evidence="1">Belongs to the peptidase C40 family.</text>
</comment>
<evidence type="ECO:0000259" key="6">
    <source>
        <dbReference type="PROSITE" id="PS51935"/>
    </source>
</evidence>
<accession>A0A916YGL3</accession>
<dbReference type="Gene3D" id="3.90.1720.10">
    <property type="entry name" value="endopeptidase domain like (from Nostoc punctiforme)"/>
    <property type="match status" value="1"/>
</dbReference>
<reference evidence="7" key="2">
    <citation type="submission" date="2020-09" db="EMBL/GenBank/DDBJ databases">
        <authorList>
            <person name="Sun Q."/>
            <person name="Zhou Y."/>
        </authorList>
    </citation>
    <scope>NUCLEOTIDE SEQUENCE</scope>
    <source>
        <strain evidence="7">CGMCC 1.15958</strain>
    </source>
</reference>
<sequence length="180" mass="19866">MLQKCLVGSLFVILSLSNFASKANFTYDTPTKKKSVSATEEPIEESYLKLANDIQRYAKKFIGTRYKSGGKAAKGFDCSGFVGYVFKKFGMKLGACSTEMFRLGYDVETNEALAGDLIFFRRGRSPKSGISHVGIVVESNSKGLKFIHSATSKGVTISYLKDPYYSAHFVGVKRVIDSFK</sequence>
<dbReference type="EMBL" id="BMKK01000001">
    <property type="protein sequence ID" value="GGD44488.1"/>
    <property type="molecule type" value="Genomic_DNA"/>
</dbReference>
<dbReference type="InterPro" id="IPR051202">
    <property type="entry name" value="Peptidase_C40"/>
</dbReference>
<dbReference type="RefSeq" id="WP_188764436.1">
    <property type="nucleotide sequence ID" value="NZ_BMKK01000001.1"/>
</dbReference>
<comment type="caution">
    <text evidence="7">The sequence shown here is derived from an EMBL/GenBank/DDBJ whole genome shotgun (WGS) entry which is preliminary data.</text>
</comment>
<dbReference type="AlphaFoldDB" id="A0A916YGL3"/>
<dbReference type="InterPro" id="IPR038765">
    <property type="entry name" value="Papain-like_cys_pep_sf"/>
</dbReference>
<dbReference type="InterPro" id="IPR000064">
    <property type="entry name" value="NLP_P60_dom"/>
</dbReference>
<proteinExistence type="inferred from homology"/>
<feature type="domain" description="NlpC/P60" evidence="6">
    <location>
        <begin position="48"/>
        <end position="176"/>
    </location>
</feature>
<evidence type="ECO:0000313" key="8">
    <source>
        <dbReference type="Proteomes" id="UP000609064"/>
    </source>
</evidence>
<reference evidence="7" key="1">
    <citation type="journal article" date="2014" name="Int. J. Syst. Evol. Microbiol.">
        <title>Complete genome sequence of Corynebacterium casei LMG S-19264T (=DSM 44701T), isolated from a smear-ripened cheese.</title>
        <authorList>
            <consortium name="US DOE Joint Genome Institute (JGI-PGF)"/>
            <person name="Walter F."/>
            <person name="Albersmeier A."/>
            <person name="Kalinowski J."/>
            <person name="Ruckert C."/>
        </authorList>
    </citation>
    <scope>NUCLEOTIDE SEQUENCE</scope>
    <source>
        <strain evidence="7">CGMCC 1.15958</strain>
    </source>
</reference>
<keyword evidence="5" id="KW-0732">Signal</keyword>
<dbReference type="GO" id="GO:0006508">
    <property type="term" value="P:proteolysis"/>
    <property type="evidence" value="ECO:0007669"/>
    <property type="project" value="UniProtKB-KW"/>
</dbReference>
<feature type="signal peptide" evidence="5">
    <location>
        <begin position="1"/>
        <end position="20"/>
    </location>
</feature>
<dbReference type="Pfam" id="PF00877">
    <property type="entry name" value="NLPC_P60"/>
    <property type="match status" value="1"/>
</dbReference>
<keyword evidence="2" id="KW-0645">Protease</keyword>